<dbReference type="EMBL" id="LR812090">
    <property type="protein sequence ID" value="CAB9494869.1"/>
    <property type="molecule type" value="Genomic_DNA"/>
</dbReference>
<gene>
    <name evidence="5" type="ORF">ALFOR1_40246</name>
</gene>
<proteinExistence type="inferred from homology"/>
<dbReference type="InterPro" id="IPR005650">
    <property type="entry name" value="BlaI_family"/>
</dbReference>
<evidence type="ECO:0000313" key="6">
    <source>
        <dbReference type="Proteomes" id="UP000509458"/>
    </source>
</evidence>
<dbReference type="SUPFAM" id="SSF46785">
    <property type="entry name" value="Winged helix' DNA-binding domain"/>
    <property type="match status" value="1"/>
</dbReference>
<dbReference type="GO" id="GO:0003677">
    <property type="term" value="F:DNA binding"/>
    <property type="evidence" value="ECO:0007669"/>
    <property type="project" value="UniProtKB-KW"/>
</dbReference>
<keyword evidence="3" id="KW-0238">DNA-binding</keyword>
<name>A0A6T9Y281_ALTMA</name>
<protein>
    <submittedName>
        <fullName evidence="5">BlaI family transcriptional regulator</fullName>
    </submittedName>
</protein>
<evidence type="ECO:0000256" key="1">
    <source>
        <dbReference type="ARBA" id="ARBA00011046"/>
    </source>
</evidence>
<keyword evidence="2" id="KW-0805">Transcription regulation</keyword>
<sequence>MGTMSKMSDKPEISNAEFEVLDVLWDDHPATSSEVVSRLNDKKDWHEKTVKTLLGRLIKKEVLGFEKQQRQYLYYPLIAREDYTRKETTNFVSRLFKGKIAPMVAGFANQNSLSKQDVNELKALIKEWEENND</sequence>
<dbReference type="Gene3D" id="1.10.10.10">
    <property type="entry name" value="Winged helix-like DNA-binding domain superfamily/Winged helix DNA-binding domain"/>
    <property type="match status" value="1"/>
</dbReference>
<organism evidence="5 6">
    <name type="scientific">Alteromonas macleodii</name>
    <name type="common">Pseudoalteromonas macleodii</name>
    <dbReference type="NCBI Taxonomy" id="28108"/>
    <lineage>
        <taxon>Bacteria</taxon>
        <taxon>Pseudomonadati</taxon>
        <taxon>Pseudomonadota</taxon>
        <taxon>Gammaproteobacteria</taxon>
        <taxon>Alteromonadales</taxon>
        <taxon>Alteromonadaceae</taxon>
        <taxon>Alteromonas/Salinimonas group</taxon>
        <taxon>Alteromonas</taxon>
    </lineage>
</organism>
<evidence type="ECO:0000256" key="4">
    <source>
        <dbReference type="ARBA" id="ARBA00023163"/>
    </source>
</evidence>
<evidence type="ECO:0000256" key="2">
    <source>
        <dbReference type="ARBA" id="ARBA00023015"/>
    </source>
</evidence>
<dbReference type="AlphaFoldDB" id="A0A6T9Y281"/>
<dbReference type="Pfam" id="PF03965">
    <property type="entry name" value="Penicillinase_R"/>
    <property type="match status" value="1"/>
</dbReference>
<dbReference type="InterPro" id="IPR036388">
    <property type="entry name" value="WH-like_DNA-bd_sf"/>
</dbReference>
<comment type="similarity">
    <text evidence="1">Belongs to the BlaI transcriptional regulatory family.</text>
</comment>
<dbReference type="GO" id="GO:0045892">
    <property type="term" value="P:negative regulation of DNA-templated transcription"/>
    <property type="evidence" value="ECO:0007669"/>
    <property type="project" value="InterPro"/>
</dbReference>
<keyword evidence="4" id="KW-0804">Transcription</keyword>
<dbReference type="InterPro" id="IPR036390">
    <property type="entry name" value="WH_DNA-bd_sf"/>
</dbReference>
<evidence type="ECO:0000256" key="3">
    <source>
        <dbReference type="ARBA" id="ARBA00023125"/>
    </source>
</evidence>
<reference evidence="5 6" key="1">
    <citation type="submission" date="2020-06" db="EMBL/GenBank/DDBJ databases">
        <authorList>
            <person name="Duchaud E."/>
        </authorList>
    </citation>
    <scope>NUCLEOTIDE SEQUENCE [LARGE SCALE GENOMIC DNA]</scope>
    <source>
        <strain evidence="5">Alteromonas fortis</strain>
    </source>
</reference>
<evidence type="ECO:0000313" key="5">
    <source>
        <dbReference type="EMBL" id="CAB9494869.1"/>
    </source>
</evidence>
<dbReference type="Gene3D" id="1.10.4040.10">
    <property type="entry name" value="Penicillinase repressor domain"/>
    <property type="match status" value="1"/>
</dbReference>
<dbReference type="Proteomes" id="UP000509458">
    <property type="component" value="Chromosome"/>
</dbReference>
<accession>A0A6T9Y281</accession>
<dbReference type="PIRSF" id="PIRSF019455">
    <property type="entry name" value="CopR_AtkY"/>
    <property type="match status" value="1"/>
</dbReference>